<dbReference type="GO" id="GO:0016491">
    <property type="term" value="F:oxidoreductase activity"/>
    <property type="evidence" value="ECO:0007669"/>
    <property type="project" value="UniProtKB-KW"/>
</dbReference>
<evidence type="ECO:0000259" key="5">
    <source>
        <dbReference type="Pfam" id="PF01370"/>
    </source>
</evidence>
<proteinExistence type="inferred from homology"/>
<feature type="region of interest" description="Disordered" evidence="4">
    <location>
        <begin position="238"/>
        <end position="287"/>
    </location>
</feature>
<dbReference type="InterPro" id="IPR001509">
    <property type="entry name" value="Epimerase_deHydtase"/>
</dbReference>
<dbReference type="SUPFAM" id="SSF51735">
    <property type="entry name" value="NAD(P)-binding Rossmann-fold domains"/>
    <property type="match status" value="1"/>
</dbReference>
<dbReference type="PROSITE" id="PS00061">
    <property type="entry name" value="ADH_SHORT"/>
    <property type="match status" value="1"/>
</dbReference>
<evidence type="ECO:0000256" key="4">
    <source>
        <dbReference type="SAM" id="MobiDB-lite"/>
    </source>
</evidence>
<comment type="similarity">
    <text evidence="1">Belongs to the NAD(P)-dependent epimerase/dehydratase family.</text>
</comment>
<feature type="domain" description="NAD-dependent epimerase/dehydratase" evidence="5">
    <location>
        <begin position="12"/>
        <end position="168"/>
    </location>
</feature>
<gene>
    <name evidence="6" type="ORF">LR394_21635</name>
</gene>
<protein>
    <submittedName>
        <fullName evidence="6">NAD(P)-dependent oxidoreductase</fullName>
    </submittedName>
</protein>
<dbReference type="InterPro" id="IPR020904">
    <property type="entry name" value="Sc_DH/Rdtase_CS"/>
</dbReference>
<evidence type="ECO:0000256" key="2">
    <source>
        <dbReference type="ARBA" id="ARBA00023002"/>
    </source>
</evidence>
<dbReference type="PANTHER" id="PTHR43103:SF5">
    <property type="entry name" value="4-EPIMERASE, PUTATIVE (AFU_ORTHOLOGUE AFUA_7G00360)-RELATED"/>
    <property type="match status" value="1"/>
</dbReference>
<evidence type="ECO:0000256" key="1">
    <source>
        <dbReference type="ARBA" id="ARBA00007637"/>
    </source>
</evidence>
<organism evidence="6 7">
    <name type="scientific">Kineosporia babensis</name>
    <dbReference type="NCBI Taxonomy" id="499548"/>
    <lineage>
        <taxon>Bacteria</taxon>
        <taxon>Bacillati</taxon>
        <taxon>Actinomycetota</taxon>
        <taxon>Actinomycetes</taxon>
        <taxon>Kineosporiales</taxon>
        <taxon>Kineosporiaceae</taxon>
        <taxon>Kineosporia</taxon>
    </lineage>
</organism>
<evidence type="ECO:0000313" key="6">
    <source>
        <dbReference type="EMBL" id="MCD5313515.1"/>
    </source>
</evidence>
<reference evidence="6" key="1">
    <citation type="submission" date="2021-11" db="EMBL/GenBank/DDBJ databases">
        <title>Streptomyces corallinus and Kineosporia corallina sp. nov., two new coral-derived marine actinobacteria.</title>
        <authorList>
            <person name="Buangrab K."/>
            <person name="Sutthacheep M."/>
            <person name="Yeemin T."/>
            <person name="Harunari E."/>
            <person name="Igarashi Y."/>
            <person name="Sripreechasak P."/>
            <person name="Kanchanasin P."/>
            <person name="Tanasupawat S."/>
            <person name="Phongsopitanun W."/>
        </authorList>
    </citation>
    <scope>NUCLEOTIDE SEQUENCE</scope>
    <source>
        <strain evidence="6">JCM 31032</strain>
    </source>
</reference>
<dbReference type="Gene3D" id="3.40.50.720">
    <property type="entry name" value="NAD(P)-binding Rossmann-like Domain"/>
    <property type="match status" value="1"/>
</dbReference>
<keyword evidence="3" id="KW-0520">NAD</keyword>
<sequence length="287" mass="30268">MTTLAASSQSPVLITGAAGTIGRMVRPRLAAMGWELHSLDREPDGDPDISSIDVLDADALDAATVGCGAVIHLAGIPHEAPLAQILEANVQGTQAVLDAALRRGIRRVVLASSCHAVGFWERTAGGSDLGVDVRPRPDTFYGVAKVALEALGQLYADRFGLEVVSLRIGACKDAPVNRRELSTWLSPADAARLMDASLRGKVRGHVIAYGISANTRAWWDLGSARALGYMPEDDAEAFAESIPPETSRRSRTGQQPPPAPERVGGPMTSMPLGGITRSFLPTPGGDF</sequence>
<name>A0A9X1NGL7_9ACTN</name>
<dbReference type="EMBL" id="JAJOMB010000012">
    <property type="protein sequence ID" value="MCD5313515.1"/>
    <property type="molecule type" value="Genomic_DNA"/>
</dbReference>
<evidence type="ECO:0000313" key="7">
    <source>
        <dbReference type="Proteomes" id="UP001138997"/>
    </source>
</evidence>
<keyword evidence="7" id="KW-1185">Reference proteome</keyword>
<dbReference type="PANTHER" id="PTHR43103">
    <property type="entry name" value="NUCLEOSIDE-DIPHOSPHATE-SUGAR EPIMERASE"/>
    <property type="match status" value="1"/>
</dbReference>
<dbReference type="RefSeq" id="WP_231444781.1">
    <property type="nucleotide sequence ID" value="NZ_JAJOMB010000012.1"/>
</dbReference>
<dbReference type="InterPro" id="IPR036291">
    <property type="entry name" value="NAD(P)-bd_dom_sf"/>
</dbReference>
<keyword evidence="2" id="KW-0560">Oxidoreductase</keyword>
<dbReference type="AlphaFoldDB" id="A0A9X1NGL7"/>
<evidence type="ECO:0000256" key="3">
    <source>
        <dbReference type="ARBA" id="ARBA00023027"/>
    </source>
</evidence>
<comment type="caution">
    <text evidence="6">The sequence shown here is derived from an EMBL/GenBank/DDBJ whole genome shotgun (WGS) entry which is preliminary data.</text>
</comment>
<dbReference type="CDD" id="cd08946">
    <property type="entry name" value="SDR_e"/>
    <property type="match status" value="1"/>
</dbReference>
<dbReference type="Pfam" id="PF01370">
    <property type="entry name" value="Epimerase"/>
    <property type="match status" value="1"/>
</dbReference>
<accession>A0A9X1NGL7</accession>
<dbReference type="Proteomes" id="UP001138997">
    <property type="component" value="Unassembled WGS sequence"/>
</dbReference>